<keyword evidence="1" id="KW-0472">Membrane</keyword>
<keyword evidence="3" id="KW-1185">Reference proteome</keyword>
<evidence type="ECO:0000313" key="3">
    <source>
        <dbReference type="Proteomes" id="UP001432322"/>
    </source>
</evidence>
<reference evidence="2" key="1">
    <citation type="submission" date="2023-10" db="EMBL/GenBank/DDBJ databases">
        <title>Genome assembly of Pristionchus species.</title>
        <authorList>
            <person name="Yoshida K."/>
            <person name="Sommer R.J."/>
        </authorList>
    </citation>
    <scope>NUCLEOTIDE SEQUENCE</scope>
    <source>
        <strain evidence="2">RS5133</strain>
    </source>
</reference>
<feature type="transmembrane region" description="Helical" evidence="1">
    <location>
        <begin position="30"/>
        <end position="47"/>
    </location>
</feature>
<sequence length="165" mass="18757">VDPSLSLMDKWLTPTKLSPAYYCKRIRRNGLSSVPGILTVVFLLNVIRRKPAVYSQYKVSQNVTVPFFLKKTLQYTVVLLTFGGYILMLPIMLFNLVVSGIVTYYDGRNTFEFISKQSVQIISLMRYLLILHGIEMNWPRITIASIIVMVPNVCYSAGPSLKTIL</sequence>
<name>A0AAV5WX45_9BILA</name>
<comment type="caution">
    <text evidence="2">The sequence shown here is derived from an EMBL/GenBank/DDBJ whole genome shotgun (WGS) entry which is preliminary data.</text>
</comment>
<gene>
    <name evidence="2" type="ORF">PFISCL1PPCAC_27003</name>
</gene>
<dbReference type="EMBL" id="BTSY01000007">
    <property type="protein sequence ID" value="GMT35706.1"/>
    <property type="molecule type" value="Genomic_DNA"/>
</dbReference>
<proteinExistence type="predicted"/>
<keyword evidence="1" id="KW-0812">Transmembrane</keyword>
<accession>A0AAV5WX45</accession>
<evidence type="ECO:0000256" key="1">
    <source>
        <dbReference type="SAM" id="Phobius"/>
    </source>
</evidence>
<dbReference type="AlphaFoldDB" id="A0AAV5WX45"/>
<evidence type="ECO:0008006" key="4">
    <source>
        <dbReference type="Google" id="ProtNLM"/>
    </source>
</evidence>
<feature type="non-terminal residue" evidence="2">
    <location>
        <position position="1"/>
    </location>
</feature>
<keyword evidence="1" id="KW-1133">Transmembrane helix</keyword>
<evidence type="ECO:0000313" key="2">
    <source>
        <dbReference type="EMBL" id="GMT35706.1"/>
    </source>
</evidence>
<protein>
    <recommendedName>
        <fullName evidence="4">G protein-coupled receptor</fullName>
    </recommendedName>
</protein>
<feature type="transmembrane region" description="Helical" evidence="1">
    <location>
        <begin position="77"/>
        <end position="105"/>
    </location>
</feature>
<dbReference type="Proteomes" id="UP001432322">
    <property type="component" value="Unassembled WGS sequence"/>
</dbReference>
<organism evidence="2 3">
    <name type="scientific">Pristionchus fissidentatus</name>
    <dbReference type="NCBI Taxonomy" id="1538716"/>
    <lineage>
        <taxon>Eukaryota</taxon>
        <taxon>Metazoa</taxon>
        <taxon>Ecdysozoa</taxon>
        <taxon>Nematoda</taxon>
        <taxon>Chromadorea</taxon>
        <taxon>Rhabditida</taxon>
        <taxon>Rhabditina</taxon>
        <taxon>Diplogasteromorpha</taxon>
        <taxon>Diplogasteroidea</taxon>
        <taxon>Neodiplogasteridae</taxon>
        <taxon>Pristionchus</taxon>
    </lineage>
</organism>